<dbReference type="EMBL" id="JACEFO010002292">
    <property type="protein sequence ID" value="KAF8667873.1"/>
    <property type="molecule type" value="Genomic_DNA"/>
</dbReference>
<dbReference type="Proteomes" id="UP000636709">
    <property type="component" value="Unassembled WGS sequence"/>
</dbReference>
<evidence type="ECO:0000256" key="1">
    <source>
        <dbReference type="SAM" id="Phobius"/>
    </source>
</evidence>
<dbReference type="PANTHER" id="PTHR31549">
    <property type="entry name" value="PROTEIN, PUTATIVE (DUF247)-RELATED-RELATED"/>
    <property type="match status" value="1"/>
</dbReference>
<protein>
    <submittedName>
        <fullName evidence="2">Uncharacterized protein</fullName>
    </submittedName>
</protein>
<gene>
    <name evidence="2" type="ORF">HU200_052496</name>
</gene>
<evidence type="ECO:0000313" key="3">
    <source>
        <dbReference type="Proteomes" id="UP000636709"/>
    </source>
</evidence>
<feature type="transmembrane region" description="Helical" evidence="1">
    <location>
        <begin position="345"/>
        <end position="364"/>
    </location>
</feature>
<dbReference type="PANTHER" id="PTHR31549:SF244">
    <property type="entry name" value="OS08G0121500 PROTEIN"/>
    <property type="match status" value="1"/>
</dbReference>
<comment type="caution">
    <text evidence="2">The sequence shown here is derived from an EMBL/GenBank/DDBJ whole genome shotgun (WGS) entry which is preliminary data.</text>
</comment>
<proteinExistence type="predicted"/>
<dbReference type="Pfam" id="PF03140">
    <property type="entry name" value="DUF247"/>
    <property type="match status" value="2"/>
</dbReference>
<accession>A0A835AQU1</accession>
<keyword evidence="1" id="KW-0472">Membrane</keyword>
<keyword evidence="1" id="KW-0812">Transmembrane</keyword>
<evidence type="ECO:0000313" key="2">
    <source>
        <dbReference type="EMBL" id="KAF8667873.1"/>
    </source>
</evidence>
<keyword evidence="3" id="KW-1185">Reference proteome</keyword>
<dbReference type="AlphaFoldDB" id="A0A835AQU1"/>
<dbReference type="OrthoDB" id="1849062at2759"/>
<keyword evidence="1" id="KW-1133">Transmembrane helix</keyword>
<organism evidence="2 3">
    <name type="scientific">Digitaria exilis</name>
    <dbReference type="NCBI Taxonomy" id="1010633"/>
    <lineage>
        <taxon>Eukaryota</taxon>
        <taxon>Viridiplantae</taxon>
        <taxon>Streptophyta</taxon>
        <taxon>Embryophyta</taxon>
        <taxon>Tracheophyta</taxon>
        <taxon>Spermatophyta</taxon>
        <taxon>Magnoliopsida</taxon>
        <taxon>Liliopsida</taxon>
        <taxon>Poales</taxon>
        <taxon>Poaceae</taxon>
        <taxon>PACMAD clade</taxon>
        <taxon>Panicoideae</taxon>
        <taxon>Panicodae</taxon>
        <taxon>Paniceae</taxon>
        <taxon>Anthephorinae</taxon>
        <taxon>Digitaria</taxon>
    </lineage>
</organism>
<dbReference type="InterPro" id="IPR004158">
    <property type="entry name" value="DUF247_pln"/>
</dbReference>
<name>A0A835AQU1_9POAL</name>
<reference evidence="2" key="1">
    <citation type="submission" date="2020-07" db="EMBL/GenBank/DDBJ databases">
        <title>Genome sequence and genetic diversity analysis of an under-domesticated orphan crop, white fonio (Digitaria exilis).</title>
        <authorList>
            <person name="Bennetzen J.L."/>
            <person name="Chen S."/>
            <person name="Ma X."/>
            <person name="Wang X."/>
            <person name="Yssel A.E.J."/>
            <person name="Chaluvadi S.R."/>
            <person name="Johnson M."/>
            <person name="Gangashetty P."/>
            <person name="Hamidou F."/>
            <person name="Sanogo M.D."/>
            <person name="Zwaenepoel A."/>
            <person name="Wallace J."/>
            <person name="Van De Peer Y."/>
            <person name="Van Deynze A."/>
        </authorList>
    </citation>
    <scope>NUCLEOTIDE SEQUENCE</scope>
    <source>
        <tissue evidence="2">Leaves</tissue>
    </source>
</reference>
<sequence length="369" mass="41103">MMDAAAATSQDAGTVPAVPVAQATLDALKDKLRSTTERLDTRISTTHAMIHRFPHRLRGIGGASDLYVVPSVVAIGPYHHGLPHLQEMEEFKHAAAHWLCTDSGHTFEEVYAKVLSVTGEARRRYDDDDVSLAAVSDAEFATMMFLDSCFLVWFIAGTSDDMVDDTQLARRPLMNMDSWIHACVVVLFYREKKKQIGVKITASRAEWFADMNVQEKLVSGELSLSPLVLGHFNACRLVNMAALEATGAFATSRAEPEWDGYVVSSYLSTMAMLMDREEDVHELRRRGVLSSNFSNAETLAFFKGIGQHLRPGNNFFSTLGEIDGYIRRRPVRIALHKFIYNNYRIIAAILSVVGVLASILKALYSLKRP</sequence>